<reference evidence="1 2" key="1">
    <citation type="submission" date="2018-09" db="EMBL/GenBank/DDBJ databases">
        <title>Whole genome based analysis of evolution and adaptive divergence in Indian and Brazilian strains of Azospirillum brasilense.</title>
        <authorList>
            <person name="Singh C."/>
            <person name="Tripathi A.K."/>
        </authorList>
    </citation>
    <scope>NUCLEOTIDE SEQUENCE [LARGE SCALE GENOMIC DNA]</scope>
    <source>
        <strain evidence="1 2">MTCC4036</strain>
        <plasmid evidence="1 2">p1</plasmid>
    </source>
</reference>
<dbReference type="InterPro" id="IPR031856">
    <property type="entry name" value="YdaS_toxin-like"/>
</dbReference>
<name>A0A4D8Q0S7_AZOBR</name>
<accession>A0A4D8Q0S7</accession>
<dbReference type="Proteomes" id="UP000298596">
    <property type="component" value="Plasmid p1"/>
</dbReference>
<gene>
    <name evidence="1" type="ORF">D3867_19525</name>
</gene>
<dbReference type="InterPro" id="IPR010982">
    <property type="entry name" value="Lambda_DNA-bd_dom_sf"/>
</dbReference>
<evidence type="ECO:0000313" key="2">
    <source>
        <dbReference type="Proteomes" id="UP000298596"/>
    </source>
</evidence>
<dbReference type="GO" id="GO:0003677">
    <property type="term" value="F:DNA binding"/>
    <property type="evidence" value="ECO:0007669"/>
    <property type="project" value="InterPro"/>
</dbReference>
<sequence>MNVAAEHPLARAIAIVGSQRALAKLIGTTQQNISRMMRMRTVSAKFAPRIERATGGQVLRHELCPDVEWEADSRNGNRTNAVREMA</sequence>
<geneLocation type="plasmid" evidence="1">
    <name>p1</name>
</geneLocation>
<dbReference type="Pfam" id="PF15943">
    <property type="entry name" value="YdaS_toxin"/>
    <property type="match status" value="1"/>
</dbReference>
<dbReference type="SUPFAM" id="SSF47413">
    <property type="entry name" value="lambda repressor-like DNA-binding domains"/>
    <property type="match status" value="1"/>
</dbReference>
<proteinExistence type="predicted"/>
<keyword evidence="1" id="KW-0614">Plasmid</keyword>
<organism evidence="1 2">
    <name type="scientific">Azospirillum brasilense</name>
    <dbReference type="NCBI Taxonomy" id="192"/>
    <lineage>
        <taxon>Bacteria</taxon>
        <taxon>Pseudomonadati</taxon>
        <taxon>Pseudomonadota</taxon>
        <taxon>Alphaproteobacteria</taxon>
        <taxon>Rhodospirillales</taxon>
        <taxon>Azospirillaceae</taxon>
        <taxon>Azospirillum</taxon>
    </lineage>
</organism>
<protein>
    <submittedName>
        <fullName evidence="1">Uncharacterized protein</fullName>
    </submittedName>
</protein>
<dbReference type="EMBL" id="CP032331">
    <property type="protein sequence ID" value="QCO04154.1"/>
    <property type="molecule type" value="Genomic_DNA"/>
</dbReference>
<dbReference type="AlphaFoldDB" id="A0A4D8Q0S7"/>
<evidence type="ECO:0000313" key="1">
    <source>
        <dbReference type="EMBL" id="QCO04154.1"/>
    </source>
</evidence>
<dbReference type="Gene3D" id="1.10.260.40">
    <property type="entry name" value="lambda repressor-like DNA-binding domains"/>
    <property type="match status" value="1"/>
</dbReference>